<dbReference type="GO" id="GO:0019774">
    <property type="term" value="C:proteasome core complex, beta-subunit complex"/>
    <property type="evidence" value="ECO:0007669"/>
    <property type="project" value="UniProtKB-ARBA"/>
</dbReference>
<evidence type="ECO:0000256" key="7">
    <source>
        <dbReference type="ARBA" id="ARBA00022801"/>
    </source>
</evidence>
<dbReference type="FunFam" id="3.60.20.10:FF:000010">
    <property type="entry name" value="Proteasome subunit beta type-1"/>
    <property type="match status" value="1"/>
</dbReference>
<dbReference type="PANTHER" id="PTHR32194:SF0">
    <property type="entry name" value="ATP-DEPENDENT PROTEASE SUBUNIT HSLV"/>
    <property type="match status" value="1"/>
</dbReference>
<sequence>MAVKFDGGVILGADSRTTTGAYIANRITDKITPLVDSSIYGCLSGSAADTQALADIVNIERNEPMSVHAAANIFKSLCYENKASLQAGIIVAGWDSVSNGAVYNIPLGGSIHRQPYAIGGSGSTYIYGYCDAAYRAGMTREQCEQFVTHGKATLLIIAIALAMERDGSSGGVIRLAIVTKDGCDRKVVAGADIPQHWRD</sequence>
<keyword evidence="8 11" id="KW-0647">Proteasome</keyword>
<dbReference type="OrthoDB" id="7854943at2759"/>
<dbReference type="VEuPathDB" id="MicrosporidiaDB:DI09_115p20"/>
<dbReference type="InterPro" id="IPR000243">
    <property type="entry name" value="Pept_T1A_subB"/>
</dbReference>
<organism evidence="11 12">
    <name type="scientific">Mitosporidium daphniae</name>
    <dbReference type="NCBI Taxonomy" id="1485682"/>
    <lineage>
        <taxon>Eukaryota</taxon>
        <taxon>Fungi</taxon>
        <taxon>Fungi incertae sedis</taxon>
        <taxon>Microsporidia</taxon>
        <taxon>Mitosporidium</taxon>
    </lineage>
</organism>
<keyword evidence="10" id="KW-0539">Nucleus</keyword>
<protein>
    <recommendedName>
        <fullName evidence="3">proteasome endopeptidase complex</fullName>
        <ecNumber evidence="3">3.4.25.1</ecNumber>
    </recommendedName>
</protein>
<dbReference type="PANTHER" id="PTHR32194">
    <property type="entry name" value="METALLOPROTEASE TLDD"/>
    <property type="match status" value="1"/>
</dbReference>
<reference evidence="11 12" key="1">
    <citation type="submission" date="2014-04" db="EMBL/GenBank/DDBJ databases">
        <title>A new species of microsporidia sheds light on the evolution of extreme parasitism.</title>
        <authorList>
            <person name="Haag K.L."/>
            <person name="James T.Y."/>
            <person name="Larsson R."/>
            <person name="Schaer T.M."/>
            <person name="Refardt D."/>
            <person name="Pombert J.-F."/>
            <person name="Ebert D."/>
        </authorList>
    </citation>
    <scope>NUCLEOTIDE SEQUENCE [LARGE SCALE GENOMIC DNA]</scope>
    <source>
        <strain evidence="11 12">UGP3</strain>
        <tissue evidence="11">Spores</tissue>
    </source>
</reference>
<evidence type="ECO:0000256" key="1">
    <source>
        <dbReference type="ARBA" id="ARBA00001198"/>
    </source>
</evidence>
<dbReference type="InterPro" id="IPR023333">
    <property type="entry name" value="Proteasome_suB-type"/>
</dbReference>
<dbReference type="GO" id="GO:0005737">
    <property type="term" value="C:cytoplasm"/>
    <property type="evidence" value="ECO:0007669"/>
    <property type="project" value="TreeGrafter"/>
</dbReference>
<dbReference type="InterPro" id="IPR001353">
    <property type="entry name" value="Proteasome_sua/b"/>
</dbReference>
<keyword evidence="5" id="KW-0645">Protease</keyword>
<evidence type="ECO:0000256" key="9">
    <source>
        <dbReference type="ARBA" id="ARBA00023145"/>
    </source>
</evidence>
<dbReference type="Proteomes" id="UP000029725">
    <property type="component" value="Unassembled WGS sequence"/>
</dbReference>
<name>A0A098VZ67_9MICR</name>
<dbReference type="SUPFAM" id="SSF56235">
    <property type="entry name" value="N-terminal nucleophile aminohydrolases (Ntn hydrolases)"/>
    <property type="match status" value="1"/>
</dbReference>
<dbReference type="HOGENOM" id="CLU_035750_5_2_1"/>
<keyword evidence="12" id="KW-1185">Reference proteome</keyword>
<dbReference type="Pfam" id="PF00227">
    <property type="entry name" value="Proteasome"/>
    <property type="match status" value="1"/>
</dbReference>
<proteinExistence type="predicted"/>
<dbReference type="RefSeq" id="XP_013239472.1">
    <property type="nucleotide sequence ID" value="XM_013384018.1"/>
</dbReference>
<accession>A0A098VZ67</accession>
<evidence type="ECO:0000256" key="10">
    <source>
        <dbReference type="ARBA" id="ARBA00023242"/>
    </source>
</evidence>
<comment type="catalytic activity">
    <reaction evidence="1">
        <text>Cleavage of peptide bonds with very broad specificity.</text>
        <dbReference type="EC" id="3.4.25.1"/>
    </reaction>
</comment>
<evidence type="ECO:0000313" key="11">
    <source>
        <dbReference type="EMBL" id="KGG53036.1"/>
    </source>
</evidence>
<keyword evidence="6" id="KW-0888">Threonine protease</keyword>
<evidence type="ECO:0000256" key="2">
    <source>
        <dbReference type="ARBA" id="ARBA00004123"/>
    </source>
</evidence>
<dbReference type="GO" id="GO:0005634">
    <property type="term" value="C:nucleus"/>
    <property type="evidence" value="ECO:0007669"/>
    <property type="project" value="UniProtKB-SubCell"/>
</dbReference>
<dbReference type="AlphaFoldDB" id="A0A098VZ67"/>
<evidence type="ECO:0000256" key="5">
    <source>
        <dbReference type="ARBA" id="ARBA00022670"/>
    </source>
</evidence>
<dbReference type="PROSITE" id="PS51476">
    <property type="entry name" value="PROTEASOME_BETA_2"/>
    <property type="match status" value="1"/>
</dbReference>
<dbReference type="EC" id="3.4.25.1" evidence="3"/>
<comment type="subcellular location">
    <subcellularLocation>
        <location evidence="2">Nucleus</location>
    </subcellularLocation>
</comment>
<evidence type="ECO:0000256" key="8">
    <source>
        <dbReference type="ARBA" id="ARBA00022942"/>
    </source>
</evidence>
<keyword evidence="7" id="KW-0378">Hydrolase</keyword>
<dbReference type="GeneID" id="25258072"/>
<evidence type="ECO:0000256" key="4">
    <source>
        <dbReference type="ARBA" id="ARBA00022490"/>
    </source>
</evidence>
<evidence type="ECO:0000256" key="3">
    <source>
        <dbReference type="ARBA" id="ARBA00012039"/>
    </source>
</evidence>
<dbReference type="PRINTS" id="PR00141">
    <property type="entry name" value="PROTEASOME"/>
</dbReference>
<dbReference type="CDD" id="cd03762">
    <property type="entry name" value="proteasome_beta_type_6"/>
    <property type="match status" value="1"/>
</dbReference>
<evidence type="ECO:0000313" key="12">
    <source>
        <dbReference type="Proteomes" id="UP000029725"/>
    </source>
</evidence>
<dbReference type="GO" id="GO:0004298">
    <property type="term" value="F:threonine-type endopeptidase activity"/>
    <property type="evidence" value="ECO:0007669"/>
    <property type="project" value="UniProtKB-KW"/>
</dbReference>
<dbReference type="GO" id="GO:0051603">
    <property type="term" value="P:proteolysis involved in protein catabolic process"/>
    <property type="evidence" value="ECO:0007669"/>
    <property type="project" value="InterPro"/>
</dbReference>
<dbReference type="EMBL" id="JMKJ01000017">
    <property type="protein sequence ID" value="KGG53036.1"/>
    <property type="molecule type" value="Genomic_DNA"/>
</dbReference>
<keyword evidence="4" id="KW-0963">Cytoplasm</keyword>
<dbReference type="Gene3D" id="3.60.20.10">
    <property type="entry name" value="Glutamine Phosphoribosylpyrophosphate, subunit 1, domain 1"/>
    <property type="match status" value="1"/>
</dbReference>
<keyword evidence="9" id="KW-0865">Zymogen</keyword>
<comment type="caution">
    <text evidence="11">The sequence shown here is derived from an EMBL/GenBank/DDBJ whole genome shotgun (WGS) entry which is preliminary data.</text>
</comment>
<evidence type="ECO:0000256" key="6">
    <source>
        <dbReference type="ARBA" id="ARBA00022698"/>
    </source>
</evidence>
<gene>
    <name evidence="11" type="ORF">DI09_115p20</name>
</gene>
<dbReference type="InterPro" id="IPR029055">
    <property type="entry name" value="Ntn_hydrolases_N"/>
</dbReference>